<name>A0A9P6C698_9AGAR</name>
<comment type="caution">
    <text evidence="1">The sequence shown here is derived from an EMBL/GenBank/DDBJ whole genome shotgun (WGS) entry which is preliminary data.</text>
</comment>
<dbReference type="AlphaFoldDB" id="A0A9P6C698"/>
<organism evidence="1 2">
    <name type="scientific">Macrolepiota fuliginosa MF-IS2</name>
    <dbReference type="NCBI Taxonomy" id="1400762"/>
    <lineage>
        <taxon>Eukaryota</taxon>
        <taxon>Fungi</taxon>
        <taxon>Dikarya</taxon>
        <taxon>Basidiomycota</taxon>
        <taxon>Agaricomycotina</taxon>
        <taxon>Agaricomycetes</taxon>
        <taxon>Agaricomycetidae</taxon>
        <taxon>Agaricales</taxon>
        <taxon>Agaricineae</taxon>
        <taxon>Agaricaceae</taxon>
        <taxon>Macrolepiota</taxon>
    </lineage>
</organism>
<keyword evidence="2" id="KW-1185">Reference proteome</keyword>
<evidence type="ECO:0000313" key="1">
    <source>
        <dbReference type="EMBL" id="KAF9450114.1"/>
    </source>
</evidence>
<dbReference type="Proteomes" id="UP000807342">
    <property type="component" value="Unassembled WGS sequence"/>
</dbReference>
<evidence type="ECO:0000313" key="2">
    <source>
        <dbReference type="Proteomes" id="UP000807342"/>
    </source>
</evidence>
<protein>
    <submittedName>
        <fullName evidence="1">Uncharacterized protein</fullName>
    </submittedName>
</protein>
<proteinExistence type="predicted"/>
<reference evidence="1" key="1">
    <citation type="submission" date="2020-11" db="EMBL/GenBank/DDBJ databases">
        <authorList>
            <consortium name="DOE Joint Genome Institute"/>
            <person name="Ahrendt S."/>
            <person name="Riley R."/>
            <person name="Andreopoulos W."/>
            <person name="Labutti K."/>
            <person name="Pangilinan J."/>
            <person name="Ruiz-Duenas F.J."/>
            <person name="Barrasa J.M."/>
            <person name="Sanchez-Garcia M."/>
            <person name="Camarero S."/>
            <person name="Miyauchi S."/>
            <person name="Serrano A."/>
            <person name="Linde D."/>
            <person name="Babiker R."/>
            <person name="Drula E."/>
            <person name="Ayuso-Fernandez I."/>
            <person name="Pacheco R."/>
            <person name="Padilla G."/>
            <person name="Ferreira P."/>
            <person name="Barriuso J."/>
            <person name="Kellner H."/>
            <person name="Castanera R."/>
            <person name="Alfaro M."/>
            <person name="Ramirez L."/>
            <person name="Pisabarro A.G."/>
            <person name="Kuo A."/>
            <person name="Tritt A."/>
            <person name="Lipzen A."/>
            <person name="He G."/>
            <person name="Yan M."/>
            <person name="Ng V."/>
            <person name="Cullen D."/>
            <person name="Martin F."/>
            <person name="Rosso M.-N."/>
            <person name="Henrissat B."/>
            <person name="Hibbett D."/>
            <person name="Martinez A.T."/>
            <person name="Grigoriev I.V."/>
        </authorList>
    </citation>
    <scope>NUCLEOTIDE SEQUENCE</scope>
    <source>
        <strain evidence="1">MF-IS2</strain>
    </source>
</reference>
<dbReference type="EMBL" id="MU151112">
    <property type="protein sequence ID" value="KAF9450114.1"/>
    <property type="molecule type" value="Genomic_DNA"/>
</dbReference>
<gene>
    <name evidence="1" type="ORF">P691DRAFT_726684</name>
</gene>
<accession>A0A9P6C698</accession>
<dbReference type="OrthoDB" id="3251307at2759"/>
<sequence length="73" mass="7681">MAQAPSSIRVCGPWQPPIARRPCPQGDSAVCMGFGSCTVLIFSCPASATLAGQALFLCWFTGLTLTLVHPQSQ</sequence>